<dbReference type="Proteomes" id="UP000606974">
    <property type="component" value="Unassembled WGS sequence"/>
</dbReference>
<keyword evidence="3" id="KW-1185">Reference proteome</keyword>
<feature type="region of interest" description="Disordered" evidence="1">
    <location>
        <begin position="54"/>
        <end position="80"/>
    </location>
</feature>
<dbReference type="EMBL" id="JAACFV010000004">
    <property type="protein sequence ID" value="KAF7513723.1"/>
    <property type="molecule type" value="Genomic_DNA"/>
</dbReference>
<organism evidence="2 3">
    <name type="scientific">Endocarpon pusillum</name>
    <dbReference type="NCBI Taxonomy" id="364733"/>
    <lineage>
        <taxon>Eukaryota</taxon>
        <taxon>Fungi</taxon>
        <taxon>Dikarya</taxon>
        <taxon>Ascomycota</taxon>
        <taxon>Pezizomycotina</taxon>
        <taxon>Eurotiomycetes</taxon>
        <taxon>Chaetothyriomycetidae</taxon>
        <taxon>Verrucariales</taxon>
        <taxon>Verrucariaceae</taxon>
        <taxon>Endocarpon</taxon>
    </lineage>
</organism>
<feature type="compositionally biased region" description="Polar residues" evidence="1">
    <location>
        <begin position="105"/>
        <end position="116"/>
    </location>
</feature>
<name>A0A8H7AR58_9EURO</name>
<protein>
    <submittedName>
        <fullName evidence="2">Uncharacterized protein</fullName>
    </submittedName>
</protein>
<comment type="caution">
    <text evidence="2">The sequence shown here is derived from an EMBL/GenBank/DDBJ whole genome shotgun (WGS) entry which is preliminary data.</text>
</comment>
<accession>A0A8H7AR58</accession>
<proteinExistence type="predicted"/>
<evidence type="ECO:0000313" key="2">
    <source>
        <dbReference type="EMBL" id="KAF7513723.1"/>
    </source>
</evidence>
<evidence type="ECO:0000313" key="3">
    <source>
        <dbReference type="Proteomes" id="UP000606974"/>
    </source>
</evidence>
<feature type="region of interest" description="Disordered" evidence="1">
    <location>
        <begin position="1"/>
        <end position="22"/>
    </location>
</feature>
<sequence length="190" mass="20994">MLVESHPPRRRPRERMPHAHATGARLACGTLRPTSLRLCIGPPYDDGGFQALPRGGTESNFSAHTNYTREKPQPENPGLAMRNTRFYDAFALLLRQPANHFPTRRGSQATGPTSRCSLERRQRPGQTEVGFEPDPLRPGRCEWGALCAAAAAGGPESNHLCKSSKIPRQQPPSPKIALLTPVMKIRDVWT</sequence>
<feature type="compositionally biased region" description="Polar residues" evidence="1">
    <location>
        <begin position="57"/>
        <end position="66"/>
    </location>
</feature>
<dbReference type="AlphaFoldDB" id="A0A8H7AR58"/>
<gene>
    <name evidence="2" type="ORF">GJ744_007774</name>
</gene>
<reference evidence="2" key="1">
    <citation type="submission" date="2020-02" db="EMBL/GenBank/DDBJ databases">
        <authorList>
            <person name="Palmer J.M."/>
        </authorList>
    </citation>
    <scope>NUCLEOTIDE SEQUENCE</scope>
    <source>
        <strain evidence="2">EPUS1.4</strain>
        <tissue evidence="2">Thallus</tissue>
    </source>
</reference>
<evidence type="ECO:0000256" key="1">
    <source>
        <dbReference type="SAM" id="MobiDB-lite"/>
    </source>
</evidence>
<feature type="region of interest" description="Disordered" evidence="1">
    <location>
        <begin position="101"/>
        <end position="134"/>
    </location>
</feature>